<gene>
    <name evidence="2" type="ORF">GR167_09250</name>
</gene>
<dbReference type="EMBL" id="WWEN01000003">
    <property type="protein sequence ID" value="MYM55492.1"/>
    <property type="molecule type" value="Genomic_DNA"/>
</dbReference>
<proteinExistence type="predicted"/>
<feature type="transmembrane region" description="Helical" evidence="1">
    <location>
        <begin position="403"/>
        <end position="422"/>
    </location>
</feature>
<feature type="transmembrane region" description="Helical" evidence="1">
    <location>
        <begin position="239"/>
        <end position="263"/>
    </location>
</feature>
<accession>A0A6L8LPD2</accession>
<feature type="transmembrane region" description="Helical" evidence="1">
    <location>
        <begin position="56"/>
        <end position="74"/>
    </location>
</feature>
<dbReference type="PANTHER" id="PTHR37422:SF13">
    <property type="entry name" value="LIPOPOLYSACCHARIDE BIOSYNTHESIS PROTEIN PA4999-RELATED"/>
    <property type="match status" value="1"/>
</dbReference>
<sequence length="463" mass="50861">MPNTFALLVLALWPLVSVGLFRSLPAWRALLASLIVAYLFLPPPPAGLDIPLMPPMTKETLPSLSVLLICLVMYQGKLRLLPESKLAAGALVVFVLAPIPTGLANLDPVSYGQVGLPGMGIKDIVSLLLQQILLATPMLLARALLANEQDMKELLYALVIAGLVYSLPMLLEVRLSPQLNLWIYGYFQHNFDQMVRYGGFRPIVFLYHGLWVAFFALVTLTSTAILFRSERGGRKGLLLITMIYMALVLVLCKSVGSILYAMFLLPLLLFVPNGLQIRIAVVLALLAIAYPTLKTVDLVPEQAILHQAEKIDPERAGSLGFRLENENILLDRALERPVFGWGSWGRNHILDPVTGRIETVTDGLWVITFGVYGWVGFLAQFLLLTSPIFLVWARHRGDKGALIPPYVGGMCLVLGINVLDLLPNATLTPITWLLAGALLGYAEKGVVQREAPKAAKMKLQSVM</sequence>
<dbReference type="Proteomes" id="UP000479043">
    <property type="component" value="Unassembled WGS sequence"/>
</dbReference>
<comment type="caution">
    <text evidence="2">The sequence shown here is derived from an EMBL/GenBank/DDBJ whole genome shotgun (WGS) entry which is preliminary data.</text>
</comment>
<dbReference type="RefSeq" id="WP_160973183.1">
    <property type="nucleotide sequence ID" value="NZ_WWEN01000003.1"/>
</dbReference>
<keyword evidence="1" id="KW-0812">Transmembrane</keyword>
<evidence type="ECO:0000313" key="2">
    <source>
        <dbReference type="EMBL" id="MYM55492.1"/>
    </source>
</evidence>
<feature type="transmembrane region" description="Helical" evidence="1">
    <location>
        <begin position="124"/>
        <end position="145"/>
    </location>
</feature>
<keyword evidence="1" id="KW-0472">Membrane</keyword>
<feature type="transmembrane region" description="Helical" evidence="1">
    <location>
        <begin position="86"/>
        <end position="104"/>
    </location>
</feature>
<evidence type="ECO:0008006" key="4">
    <source>
        <dbReference type="Google" id="ProtNLM"/>
    </source>
</evidence>
<name>A0A6L8LPD2_9RHOB</name>
<keyword evidence="1" id="KW-1133">Transmembrane helix</keyword>
<evidence type="ECO:0000256" key="1">
    <source>
        <dbReference type="SAM" id="Phobius"/>
    </source>
</evidence>
<feature type="transmembrane region" description="Helical" evidence="1">
    <location>
        <begin position="275"/>
        <end position="293"/>
    </location>
</feature>
<dbReference type="InterPro" id="IPR051533">
    <property type="entry name" value="WaaL-like"/>
</dbReference>
<feature type="transmembrane region" description="Helical" evidence="1">
    <location>
        <begin position="154"/>
        <end position="171"/>
    </location>
</feature>
<dbReference type="PANTHER" id="PTHR37422">
    <property type="entry name" value="TEICHURONIC ACID BIOSYNTHESIS PROTEIN TUAE"/>
    <property type="match status" value="1"/>
</dbReference>
<organism evidence="2 3">
    <name type="scientific">Thalassovita mangrovi</name>
    <dbReference type="NCBI Taxonomy" id="2692236"/>
    <lineage>
        <taxon>Bacteria</taxon>
        <taxon>Pseudomonadati</taxon>
        <taxon>Pseudomonadota</taxon>
        <taxon>Alphaproteobacteria</taxon>
        <taxon>Rhodobacterales</taxon>
        <taxon>Roseobacteraceae</taxon>
        <taxon>Thalassovita</taxon>
    </lineage>
</organism>
<dbReference type="AlphaFoldDB" id="A0A6L8LPD2"/>
<protein>
    <recommendedName>
        <fullName evidence="4">O-antigen ligase like membrane protein</fullName>
    </recommendedName>
</protein>
<evidence type="ECO:0000313" key="3">
    <source>
        <dbReference type="Proteomes" id="UP000479043"/>
    </source>
</evidence>
<feature type="transmembrane region" description="Helical" evidence="1">
    <location>
        <begin position="364"/>
        <end position="383"/>
    </location>
</feature>
<keyword evidence="3" id="KW-1185">Reference proteome</keyword>
<feature type="transmembrane region" description="Helical" evidence="1">
    <location>
        <begin position="205"/>
        <end position="227"/>
    </location>
</feature>
<reference evidence="2 3" key="1">
    <citation type="submission" date="2020-01" db="EMBL/GenBank/DDBJ databases">
        <authorList>
            <person name="Chen S."/>
        </authorList>
    </citation>
    <scope>NUCLEOTIDE SEQUENCE [LARGE SCALE GENOMIC DNA]</scope>
    <source>
        <strain evidence="2 3">GS-10</strain>
    </source>
</reference>